<dbReference type="Pfam" id="PF12679">
    <property type="entry name" value="ABC2_membrane_2"/>
    <property type="match status" value="1"/>
</dbReference>
<sequence length="286" mass="30470">MSALGLRGTGGRGRHAARRAAPLATLPALILQTVRLQSRGVLIWGTALGLYSAAIVASYTTFSGSAEQMNQLLDAYPKGMLEAFGITDLADVENYMNSQVFLLAPLALAFFPILAAASTIAGAEERGTIDVLLGNPIPRWQLVVGSFVSISLSLLAILVLMGTMTQITAVLMDVDLSPASTAAAVLNMWPLCLLFGAAAMLCSAVFHRRALAIAIPAFLLFTMYLLDTLGRVSEDLEDLQPASAFYYHGSAIEDGIDWTNFAGLTLAALALIVLAVLAFRRRDIYT</sequence>
<feature type="transmembrane region" description="Helical" evidence="1">
    <location>
        <begin position="261"/>
        <end position="279"/>
    </location>
</feature>
<dbReference type="AlphaFoldDB" id="A0A6J4QAA3"/>
<keyword evidence="1" id="KW-0472">Membrane</keyword>
<dbReference type="PANTHER" id="PTHR37305">
    <property type="entry name" value="INTEGRAL MEMBRANE PROTEIN-RELATED"/>
    <property type="match status" value="1"/>
</dbReference>
<accession>A0A6J4QAA3</accession>
<protein>
    <submittedName>
        <fullName evidence="2">Uncharacterized protein</fullName>
    </submittedName>
</protein>
<feature type="transmembrane region" description="Helical" evidence="1">
    <location>
        <begin position="209"/>
        <end position="226"/>
    </location>
</feature>
<dbReference type="PANTHER" id="PTHR37305:SF1">
    <property type="entry name" value="MEMBRANE PROTEIN"/>
    <property type="match status" value="1"/>
</dbReference>
<proteinExistence type="predicted"/>
<keyword evidence="1" id="KW-0812">Transmembrane</keyword>
<dbReference type="EMBL" id="CADCUW010000445">
    <property type="protein sequence ID" value="CAA9438329.1"/>
    <property type="molecule type" value="Genomic_DNA"/>
</dbReference>
<evidence type="ECO:0000256" key="1">
    <source>
        <dbReference type="SAM" id="Phobius"/>
    </source>
</evidence>
<reference evidence="2" key="1">
    <citation type="submission" date="2020-02" db="EMBL/GenBank/DDBJ databases">
        <authorList>
            <person name="Meier V. D."/>
        </authorList>
    </citation>
    <scope>NUCLEOTIDE SEQUENCE</scope>
    <source>
        <strain evidence="2">AVDCRST_MAG01</strain>
    </source>
</reference>
<feature type="transmembrane region" description="Helical" evidence="1">
    <location>
        <begin position="100"/>
        <end position="121"/>
    </location>
</feature>
<evidence type="ECO:0000313" key="2">
    <source>
        <dbReference type="EMBL" id="CAA9438329.1"/>
    </source>
</evidence>
<dbReference type="GO" id="GO:0005886">
    <property type="term" value="C:plasma membrane"/>
    <property type="evidence" value="ECO:0007669"/>
    <property type="project" value="UniProtKB-SubCell"/>
</dbReference>
<name>A0A6J4QAA3_9ACTN</name>
<feature type="transmembrane region" description="Helical" evidence="1">
    <location>
        <begin position="41"/>
        <end position="62"/>
    </location>
</feature>
<keyword evidence="1" id="KW-1133">Transmembrane helix</keyword>
<organism evidence="2">
    <name type="scientific">uncultured Rubrobacteraceae bacterium</name>
    <dbReference type="NCBI Taxonomy" id="349277"/>
    <lineage>
        <taxon>Bacteria</taxon>
        <taxon>Bacillati</taxon>
        <taxon>Actinomycetota</taxon>
        <taxon>Rubrobacteria</taxon>
        <taxon>Rubrobacterales</taxon>
        <taxon>Rubrobacteraceae</taxon>
        <taxon>environmental samples</taxon>
    </lineage>
</organism>
<gene>
    <name evidence="2" type="ORF">AVDCRST_MAG01-01-3430</name>
</gene>
<dbReference type="GO" id="GO:0140359">
    <property type="term" value="F:ABC-type transporter activity"/>
    <property type="evidence" value="ECO:0007669"/>
    <property type="project" value="InterPro"/>
</dbReference>
<feature type="transmembrane region" description="Helical" evidence="1">
    <location>
        <begin position="182"/>
        <end position="202"/>
    </location>
</feature>
<feature type="transmembrane region" description="Helical" evidence="1">
    <location>
        <begin position="142"/>
        <end position="162"/>
    </location>
</feature>